<proteinExistence type="predicted"/>
<protein>
    <submittedName>
        <fullName evidence="1">Uncharacterized protein</fullName>
    </submittedName>
</protein>
<dbReference type="AlphaFoldDB" id="A0A0R1V839"/>
<reference evidence="1 2" key="1">
    <citation type="journal article" date="2015" name="Genome Announc.">
        <title>Expanding the biotechnology potential of lactobacilli through comparative genomics of 213 strains and associated genera.</title>
        <authorList>
            <person name="Sun Z."/>
            <person name="Harris H.M."/>
            <person name="McCann A."/>
            <person name="Guo C."/>
            <person name="Argimon S."/>
            <person name="Zhang W."/>
            <person name="Yang X."/>
            <person name="Jeffery I.B."/>
            <person name="Cooney J.C."/>
            <person name="Kagawa T.F."/>
            <person name="Liu W."/>
            <person name="Song Y."/>
            <person name="Salvetti E."/>
            <person name="Wrobel A."/>
            <person name="Rasinkangas P."/>
            <person name="Parkhill J."/>
            <person name="Rea M.C."/>
            <person name="O'Sullivan O."/>
            <person name="Ritari J."/>
            <person name="Douillard F.P."/>
            <person name="Paul Ross R."/>
            <person name="Yang R."/>
            <person name="Briner A.E."/>
            <person name="Felis G.E."/>
            <person name="de Vos W.M."/>
            <person name="Barrangou R."/>
            <person name="Klaenhammer T.R."/>
            <person name="Caufield P.W."/>
            <person name="Cui Y."/>
            <person name="Zhang H."/>
            <person name="O'Toole P.W."/>
        </authorList>
    </citation>
    <scope>NUCLEOTIDE SEQUENCE [LARGE SCALE GENOMIC DNA]</scope>
    <source>
        <strain evidence="1 2">DSM 16045</strain>
    </source>
</reference>
<dbReference type="EMBL" id="AZFN01000016">
    <property type="protein sequence ID" value="KRM01616.1"/>
    <property type="molecule type" value="Genomic_DNA"/>
</dbReference>
<keyword evidence="2" id="KW-1185">Reference proteome</keyword>
<dbReference type="PATRIC" id="fig|1423749.3.peg.551"/>
<dbReference type="RefSeq" id="WP_056937592.1">
    <property type="nucleotide sequence ID" value="NZ_AZFN01000016.1"/>
</dbReference>
<dbReference type="Gene3D" id="2.130.10.10">
    <property type="entry name" value="YVTN repeat-like/Quinoprotein amine dehydrogenase"/>
    <property type="match status" value="1"/>
</dbReference>
<organism evidence="1 2">
    <name type="scientific">Limosilactobacillus gastricus DSM 16045</name>
    <dbReference type="NCBI Taxonomy" id="1423749"/>
    <lineage>
        <taxon>Bacteria</taxon>
        <taxon>Bacillati</taxon>
        <taxon>Bacillota</taxon>
        <taxon>Bacilli</taxon>
        <taxon>Lactobacillales</taxon>
        <taxon>Lactobacillaceae</taxon>
        <taxon>Limosilactobacillus</taxon>
    </lineage>
</organism>
<gene>
    <name evidence="1" type="ORF">FC60_GL000547</name>
</gene>
<accession>A0A0R1V839</accession>
<name>A0A0R1V839_9LACO</name>
<dbReference type="InterPro" id="IPR015943">
    <property type="entry name" value="WD40/YVTN_repeat-like_dom_sf"/>
</dbReference>
<evidence type="ECO:0000313" key="2">
    <source>
        <dbReference type="Proteomes" id="UP000051739"/>
    </source>
</evidence>
<sequence length="329" mass="37325">MHSKRWGLNILLIIAFVAVISGILSQYHWRFPYGQELLSERFSTTQAIKQPSIITNQVAKRTAQLAIFRLPNETKLIFDYQAADSLQNEGGAPVTNATLIPGLRGTRSIITLSQQVGISGGLVPQGIAYSPKYIFISAYDGAYKVNSVIYVINRQTMRYEKTLVLHGQPHTGGIAYDADHQRLWVCGYSHREATLFSINLATIEHYQFKSQHQPIQYASLTYLPQLKRSSQVTYYQHRLYVGYFSKGGSRPPASISAQHEWLLSRPSESNKQTIREGFYCDFDSFEPNLPDPNPRDDNCGWHDLNVAILRSSKFKTLCLQIIKAGERLY</sequence>
<comment type="caution">
    <text evidence="1">The sequence shown here is derived from an EMBL/GenBank/DDBJ whole genome shotgun (WGS) entry which is preliminary data.</text>
</comment>
<evidence type="ECO:0000313" key="1">
    <source>
        <dbReference type="EMBL" id="KRM01616.1"/>
    </source>
</evidence>
<dbReference type="SUPFAM" id="SSF75011">
    <property type="entry name" value="3-carboxy-cis,cis-mucoante lactonizing enzyme"/>
    <property type="match status" value="1"/>
</dbReference>
<dbReference type="Proteomes" id="UP000051739">
    <property type="component" value="Unassembled WGS sequence"/>
</dbReference>